<dbReference type="eggNOG" id="KOG2729">
    <property type="taxonomic scope" value="Eukaryota"/>
</dbReference>
<dbReference type="AlphaFoldDB" id="B6K7M4"/>
<dbReference type="InterPro" id="IPR033466">
    <property type="entry name" value="Cornichon_conserved"/>
</dbReference>
<feature type="transmembrane region" description="Helical" evidence="6">
    <location>
        <begin position="110"/>
        <end position="128"/>
    </location>
</feature>
<keyword evidence="9" id="KW-1185">Reference proteome</keyword>
<sequence length="134" mass="15847">MLLTWMYFTVMLFSCVNIIMQMYFTVMYSDLKDDFINPIDLCKKVNRFVLPDMLLHALGSFILLFSGAWFSFLLNTPLLAWNVSLILGGMHLHDSTTIFKDLSAHQKRSFFRLFCYTVDFFMYLFLFVQCLVNE</sequence>
<dbReference type="Pfam" id="PF03311">
    <property type="entry name" value="Cornichon"/>
    <property type="match status" value="1"/>
</dbReference>
<organism evidence="7 9">
    <name type="scientific">Schizosaccharomyces japonicus (strain yFS275 / FY16936)</name>
    <name type="common">Fission yeast</name>
    <dbReference type="NCBI Taxonomy" id="402676"/>
    <lineage>
        <taxon>Eukaryota</taxon>
        <taxon>Fungi</taxon>
        <taxon>Dikarya</taxon>
        <taxon>Ascomycota</taxon>
        <taxon>Taphrinomycotina</taxon>
        <taxon>Schizosaccharomycetes</taxon>
        <taxon>Schizosaccharomycetales</taxon>
        <taxon>Schizosaccharomycetaceae</taxon>
        <taxon>Schizosaccharomyces</taxon>
    </lineage>
</organism>
<evidence type="ECO:0000256" key="2">
    <source>
        <dbReference type="ARBA" id="ARBA00010095"/>
    </source>
</evidence>
<keyword evidence="5 6" id="KW-0472">Membrane</keyword>
<evidence type="ECO:0000256" key="6">
    <source>
        <dbReference type="SAM" id="Phobius"/>
    </source>
</evidence>
<evidence type="ECO:0000313" key="8">
    <source>
        <dbReference type="JaponicusDB" id="SJAG_04740"/>
    </source>
</evidence>
<evidence type="ECO:0000313" key="9">
    <source>
        <dbReference type="Proteomes" id="UP000001744"/>
    </source>
</evidence>
<feature type="transmembrane region" description="Helical" evidence="6">
    <location>
        <begin position="6"/>
        <end position="28"/>
    </location>
</feature>
<dbReference type="OMA" id="YTVICVD"/>
<evidence type="ECO:0000256" key="3">
    <source>
        <dbReference type="ARBA" id="ARBA00022692"/>
    </source>
</evidence>
<dbReference type="Proteomes" id="UP000001744">
    <property type="component" value="Unassembled WGS sequence"/>
</dbReference>
<dbReference type="SMART" id="SM01398">
    <property type="entry name" value="Cornichon"/>
    <property type="match status" value="1"/>
</dbReference>
<dbReference type="EMBL" id="KE651168">
    <property type="protein sequence ID" value="EEB09528.1"/>
    <property type="molecule type" value="Genomic_DNA"/>
</dbReference>
<protein>
    <submittedName>
        <fullName evidence="7">Cornichon family protein</fullName>
    </submittedName>
</protein>
<dbReference type="STRING" id="402676.B6K7M4"/>
<keyword evidence="3 6" id="KW-0812">Transmembrane</keyword>
<dbReference type="VEuPathDB" id="FungiDB:SJAG_04740"/>
<dbReference type="GO" id="GO:0016192">
    <property type="term" value="P:vesicle-mediated transport"/>
    <property type="evidence" value="ECO:0007669"/>
    <property type="project" value="InterPro"/>
</dbReference>
<evidence type="ECO:0000256" key="4">
    <source>
        <dbReference type="ARBA" id="ARBA00022989"/>
    </source>
</evidence>
<dbReference type="HOGENOM" id="CLU_112942_0_0_1"/>
<comment type="similarity">
    <text evidence="2">Belongs to the cornichon family.</text>
</comment>
<dbReference type="InterPro" id="IPR003377">
    <property type="entry name" value="Cornichon"/>
</dbReference>
<reference evidence="7 9" key="1">
    <citation type="journal article" date="2011" name="Science">
        <title>Comparative functional genomics of the fission yeasts.</title>
        <authorList>
            <person name="Rhind N."/>
            <person name="Chen Z."/>
            <person name="Yassour M."/>
            <person name="Thompson D.A."/>
            <person name="Haas B.J."/>
            <person name="Habib N."/>
            <person name="Wapinski I."/>
            <person name="Roy S."/>
            <person name="Lin M.F."/>
            <person name="Heiman D.I."/>
            <person name="Young S.K."/>
            <person name="Furuya K."/>
            <person name="Guo Y."/>
            <person name="Pidoux A."/>
            <person name="Chen H.M."/>
            <person name="Robbertse B."/>
            <person name="Goldberg J.M."/>
            <person name="Aoki K."/>
            <person name="Bayne E.H."/>
            <person name="Berlin A.M."/>
            <person name="Desjardins C.A."/>
            <person name="Dobbs E."/>
            <person name="Dukaj L."/>
            <person name="Fan L."/>
            <person name="FitzGerald M.G."/>
            <person name="French C."/>
            <person name="Gujja S."/>
            <person name="Hansen K."/>
            <person name="Keifenheim D."/>
            <person name="Levin J.Z."/>
            <person name="Mosher R.A."/>
            <person name="Mueller C.A."/>
            <person name="Pfiffner J."/>
            <person name="Priest M."/>
            <person name="Russ C."/>
            <person name="Smialowska A."/>
            <person name="Swoboda P."/>
            <person name="Sykes S.M."/>
            <person name="Vaughn M."/>
            <person name="Vengrova S."/>
            <person name="Yoder R."/>
            <person name="Zeng Q."/>
            <person name="Allshire R."/>
            <person name="Baulcombe D."/>
            <person name="Birren B.W."/>
            <person name="Brown W."/>
            <person name="Ekwall K."/>
            <person name="Kellis M."/>
            <person name="Leatherwood J."/>
            <person name="Levin H."/>
            <person name="Margalit H."/>
            <person name="Martienssen R."/>
            <person name="Nieduszynski C.A."/>
            <person name="Spatafora J.W."/>
            <person name="Friedman N."/>
            <person name="Dalgaard J.Z."/>
            <person name="Baumann P."/>
            <person name="Niki H."/>
            <person name="Regev A."/>
            <person name="Nusbaum C."/>
        </authorList>
    </citation>
    <scope>NUCLEOTIDE SEQUENCE [LARGE SCALE GENOMIC DNA]</scope>
    <source>
        <strain evidence="9">yFS275 / FY16936</strain>
    </source>
</reference>
<dbReference type="GeneID" id="7051527"/>
<accession>B6K7M4</accession>
<proteinExistence type="inferred from homology"/>
<feature type="transmembrane region" description="Helical" evidence="6">
    <location>
        <begin position="49"/>
        <end position="72"/>
    </location>
</feature>
<dbReference type="PANTHER" id="PTHR12290">
    <property type="entry name" value="CORNICHON-RELATED"/>
    <property type="match status" value="1"/>
</dbReference>
<evidence type="ECO:0000256" key="5">
    <source>
        <dbReference type="ARBA" id="ARBA00023136"/>
    </source>
</evidence>
<dbReference type="GO" id="GO:0016020">
    <property type="term" value="C:membrane"/>
    <property type="evidence" value="ECO:0007669"/>
    <property type="project" value="UniProtKB-SubCell"/>
</dbReference>
<evidence type="ECO:0000313" key="7">
    <source>
        <dbReference type="EMBL" id="EEB09528.1"/>
    </source>
</evidence>
<dbReference type="OrthoDB" id="434393at2759"/>
<name>B6K7M4_SCHJY</name>
<keyword evidence="4 6" id="KW-1133">Transmembrane helix</keyword>
<gene>
    <name evidence="8" type="primary">cor1</name>
    <name evidence="7" type="ORF">SJAG_04740</name>
</gene>
<dbReference type="PROSITE" id="PS01340">
    <property type="entry name" value="CORNICHON"/>
    <property type="match status" value="1"/>
</dbReference>
<dbReference type="JaponicusDB" id="SJAG_04740">
    <property type="gene designation" value="cor1"/>
</dbReference>
<evidence type="ECO:0000256" key="1">
    <source>
        <dbReference type="ARBA" id="ARBA00004141"/>
    </source>
</evidence>
<dbReference type="RefSeq" id="XP_002175821.1">
    <property type="nucleotide sequence ID" value="XM_002175785.2"/>
</dbReference>
<comment type="subcellular location">
    <subcellularLocation>
        <location evidence="1">Membrane</location>
        <topology evidence="1">Multi-pass membrane protein</topology>
    </subcellularLocation>
</comment>